<accession>A0A1R1AW30</accession>
<dbReference type="AlphaFoldDB" id="A0A1R1AW30"/>
<dbReference type="PANTHER" id="PTHR43861">
    <property type="entry name" value="TRANS-ACONITATE 2-METHYLTRANSFERASE-RELATED"/>
    <property type="match status" value="1"/>
</dbReference>
<dbReference type="EMBL" id="MRTF01000009">
    <property type="protein sequence ID" value="OME89785.1"/>
    <property type="molecule type" value="Genomic_DNA"/>
</dbReference>
<gene>
    <name evidence="2" type="ORF">BK123_25840</name>
</gene>
<dbReference type="Gene3D" id="1.10.150.350">
    <property type="match status" value="1"/>
</dbReference>
<proteinExistence type="predicted"/>
<dbReference type="RefSeq" id="WP_076325212.1">
    <property type="nucleotide sequence ID" value="NZ_MRTF01000009.1"/>
</dbReference>
<dbReference type="InterPro" id="IPR025714">
    <property type="entry name" value="Methyltranfer_dom"/>
</dbReference>
<dbReference type="Proteomes" id="UP000187074">
    <property type="component" value="Unassembled WGS sequence"/>
</dbReference>
<comment type="caution">
    <text evidence="2">The sequence shown here is derived from an EMBL/GenBank/DDBJ whole genome shotgun (WGS) entry which is preliminary data.</text>
</comment>
<dbReference type="OrthoDB" id="2005133at2"/>
<protein>
    <submittedName>
        <fullName evidence="2">Methyltransferase</fullName>
    </submittedName>
</protein>
<evidence type="ECO:0000313" key="3">
    <source>
        <dbReference type="Proteomes" id="UP000187074"/>
    </source>
</evidence>
<reference evidence="2 3" key="1">
    <citation type="submission" date="2016-11" db="EMBL/GenBank/DDBJ databases">
        <title>Paenibacillus species isolates.</title>
        <authorList>
            <person name="Beno S.M."/>
        </authorList>
    </citation>
    <scope>NUCLEOTIDE SEQUENCE [LARGE SCALE GENOMIC DNA]</scope>
    <source>
        <strain evidence="2 3">FSL F4-0100</strain>
    </source>
</reference>
<organism evidence="2 3">
    <name type="scientific">Paenibacillus lautus</name>
    <name type="common">Bacillus lautus</name>
    <dbReference type="NCBI Taxonomy" id="1401"/>
    <lineage>
        <taxon>Bacteria</taxon>
        <taxon>Bacillati</taxon>
        <taxon>Bacillota</taxon>
        <taxon>Bacilli</taxon>
        <taxon>Bacillales</taxon>
        <taxon>Paenibacillaceae</taxon>
        <taxon>Paenibacillus</taxon>
    </lineage>
</organism>
<feature type="domain" description="Methyltransferase" evidence="1">
    <location>
        <begin position="40"/>
        <end position="143"/>
    </location>
</feature>
<keyword evidence="2" id="KW-0808">Transferase</keyword>
<sequence>MSEYYWDSKIEYLRNTRWLYYNDDYLEFLVKNVWKLNAPVNIVDYGCGYGYLGVKLLPLLPEGSTYTGIDKGEDLIKEAREVFDKLPYSAEFIQGDIEDMFVHRQYDVAICHAFLLHMANPRMILQKMIDSVLDGGRVICFEPHWIANTANYGFDEIQHSEVVPLGILQKLYEESAKDSGKDGNIGMKLPIFLSQLGLRNVECRVSDKVNFLDQNMDAAEKDRLFQSLKEEGIGQELEDSVKVVEQLVQRGLSVEEAQAQYAAELKLFQVFDSDSWLTYAPNMKISFGTVSRE</sequence>
<evidence type="ECO:0000259" key="1">
    <source>
        <dbReference type="Pfam" id="PF13847"/>
    </source>
</evidence>
<keyword evidence="2" id="KW-0489">Methyltransferase</keyword>
<dbReference type="GO" id="GO:0008168">
    <property type="term" value="F:methyltransferase activity"/>
    <property type="evidence" value="ECO:0007669"/>
    <property type="project" value="UniProtKB-KW"/>
</dbReference>
<dbReference type="GO" id="GO:0032259">
    <property type="term" value="P:methylation"/>
    <property type="evidence" value="ECO:0007669"/>
    <property type="project" value="UniProtKB-KW"/>
</dbReference>
<evidence type="ECO:0000313" key="2">
    <source>
        <dbReference type="EMBL" id="OME89785.1"/>
    </source>
</evidence>
<dbReference type="SUPFAM" id="SSF53335">
    <property type="entry name" value="S-adenosyl-L-methionine-dependent methyltransferases"/>
    <property type="match status" value="1"/>
</dbReference>
<dbReference type="PANTHER" id="PTHR43861:SF1">
    <property type="entry name" value="TRANS-ACONITATE 2-METHYLTRANSFERASE"/>
    <property type="match status" value="1"/>
</dbReference>
<dbReference type="STRING" id="1401.BK123_25840"/>
<dbReference type="Pfam" id="PF13847">
    <property type="entry name" value="Methyltransf_31"/>
    <property type="match status" value="1"/>
</dbReference>
<name>A0A1R1AW30_PAELA</name>
<dbReference type="CDD" id="cd02440">
    <property type="entry name" value="AdoMet_MTases"/>
    <property type="match status" value="1"/>
</dbReference>
<dbReference type="Gene3D" id="3.40.50.150">
    <property type="entry name" value="Vaccinia Virus protein VP39"/>
    <property type="match status" value="1"/>
</dbReference>
<dbReference type="InterPro" id="IPR029063">
    <property type="entry name" value="SAM-dependent_MTases_sf"/>
</dbReference>